<feature type="region of interest" description="Disordered" evidence="1">
    <location>
        <begin position="42"/>
        <end position="540"/>
    </location>
</feature>
<feature type="compositionally biased region" description="Gly residues" evidence="1">
    <location>
        <begin position="485"/>
        <end position="500"/>
    </location>
</feature>
<feature type="compositionally biased region" description="Low complexity" evidence="1">
    <location>
        <begin position="365"/>
        <end position="380"/>
    </location>
</feature>
<feature type="compositionally biased region" description="Basic and acidic residues" evidence="1">
    <location>
        <begin position="439"/>
        <end position="461"/>
    </location>
</feature>
<gene>
    <name evidence="3" type="ORF">SISNIDRAFT_491855</name>
</gene>
<name>A0A164MB16_9AGAM</name>
<organism evidence="3 4">
    <name type="scientific">Sistotremastrum niveocremeum HHB9708</name>
    <dbReference type="NCBI Taxonomy" id="1314777"/>
    <lineage>
        <taxon>Eukaryota</taxon>
        <taxon>Fungi</taxon>
        <taxon>Dikarya</taxon>
        <taxon>Basidiomycota</taxon>
        <taxon>Agaricomycotina</taxon>
        <taxon>Agaricomycetes</taxon>
        <taxon>Sistotremastrales</taxon>
        <taxon>Sistotremastraceae</taxon>
        <taxon>Sertulicium</taxon>
        <taxon>Sertulicium niveocremeum</taxon>
    </lineage>
</organism>
<feature type="compositionally biased region" description="Gly residues" evidence="1">
    <location>
        <begin position="465"/>
        <end position="475"/>
    </location>
</feature>
<feature type="compositionally biased region" description="Low complexity" evidence="1">
    <location>
        <begin position="309"/>
        <end position="319"/>
    </location>
</feature>
<feature type="compositionally biased region" description="Polar residues" evidence="1">
    <location>
        <begin position="226"/>
        <end position="236"/>
    </location>
</feature>
<feature type="compositionally biased region" description="Basic and acidic residues" evidence="1">
    <location>
        <begin position="320"/>
        <end position="330"/>
    </location>
</feature>
<feature type="domain" description="DUF6532" evidence="2">
    <location>
        <begin position="578"/>
        <end position="769"/>
    </location>
</feature>
<feature type="compositionally biased region" description="Polar residues" evidence="1">
    <location>
        <begin position="385"/>
        <end position="413"/>
    </location>
</feature>
<dbReference type="InterPro" id="IPR045341">
    <property type="entry name" value="DUF6532"/>
</dbReference>
<feature type="compositionally biased region" description="Polar residues" evidence="1">
    <location>
        <begin position="106"/>
        <end position="120"/>
    </location>
</feature>
<feature type="compositionally biased region" description="Basic and acidic residues" evidence="1">
    <location>
        <begin position="340"/>
        <end position="352"/>
    </location>
</feature>
<dbReference type="Pfam" id="PF20149">
    <property type="entry name" value="DUF6532"/>
    <property type="match status" value="1"/>
</dbReference>
<protein>
    <recommendedName>
        <fullName evidence="2">DUF6532 domain-containing protein</fullName>
    </recommendedName>
</protein>
<feature type="compositionally biased region" description="Acidic residues" evidence="1">
    <location>
        <begin position="510"/>
        <end position="521"/>
    </location>
</feature>
<evidence type="ECO:0000256" key="1">
    <source>
        <dbReference type="SAM" id="MobiDB-lite"/>
    </source>
</evidence>
<proteinExistence type="predicted"/>
<keyword evidence="4" id="KW-1185">Reference proteome</keyword>
<evidence type="ECO:0000313" key="4">
    <source>
        <dbReference type="Proteomes" id="UP000076722"/>
    </source>
</evidence>
<sequence>MGDGPPRNSGDILILGYSPWGSLAKATGGTAKSKTAAAAAATTAAKSGTKRKNADDTVKSVDQETPPKRQRGTKEKENQIPPAPAPERMATRSKRTPTERGELLTQEITKSNYRRASQASKKAVTKEVAQANERADDVQDRPQTLSTREPEVPPRQQRGPLQSFEGDDEEPEAEDHHAEGQGGDLPDSTFQVVPHARTTRGSANGVGRYSQTGIDGQRAIDVDSMESYSRGSSPNGKSYEHGMRAAGENTSDSIHSSTPASLHHGSSQSGASSTLRNHSSYYPSPSRDRSRSPRYRRERSRGDRRRSYSRSPRVNNSSRYGKDSDYRDTRTPPSLRYRSQSRERSHNSDSRGRSRVATPLHGASRNRPASPRRSQSPPRSGLTERYSQNSRQADSGRNTQAPAQSGSQIQIRNSYVAGPNIIVHGGGGGSSQGDQGSSKGRDNINRGNDRGDHRGGPREHQQPQGGAGGGGGGGDSSSSDEEDNGGGGGGGGGGPGGPGDGDGDSSGPDDQPDDDDVDDEDDRPRRRGHGIPYPPDIDPFYLSPTGKEIPLRNPQITTGKVSAWQYHEQYRKTFSKSWKIFIVSLLLECLFPDPEGERRLAIKAWQEACDSDQVSANYGYDDLIISNILQRVPQTRSKLKSTARSWVGSFGLIKTTQKSKMAENRKLHDNLVKKGRFVVREPNNASDFRVYQNAAIAGVLRDAFFKKRGVGDLARRKFDTLRPELIAAACAAIENAINEYAKGYFKAEDFTAVDYRSAWAIHLQTLERFGNSGRTPHRALEILLMDLHAELYLDLAPNPEEMADVAPKFDDDLLAQAADGLADGYEGDNERGFGVGA</sequence>
<reference evidence="3 4" key="1">
    <citation type="journal article" date="2016" name="Mol. Biol. Evol.">
        <title>Comparative Genomics of Early-Diverging Mushroom-Forming Fungi Provides Insights into the Origins of Lignocellulose Decay Capabilities.</title>
        <authorList>
            <person name="Nagy L.G."/>
            <person name="Riley R."/>
            <person name="Tritt A."/>
            <person name="Adam C."/>
            <person name="Daum C."/>
            <person name="Floudas D."/>
            <person name="Sun H."/>
            <person name="Yadav J.S."/>
            <person name="Pangilinan J."/>
            <person name="Larsson K.H."/>
            <person name="Matsuura K."/>
            <person name="Barry K."/>
            <person name="Labutti K."/>
            <person name="Kuo R."/>
            <person name="Ohm R.A."/>
            <person name="Bhattacharya S.S."/>
            <person name="Shirouzu T."/>
            <person name="Yoshinaga Y."/>
            <person name="Martin F.M."/>
            <person name="Grigoriev I.V."/>
            <person name="Hibbett D.S."/>
        </authorList>
    </citation>
    <scope>NUCLEOTIDE SEQUENCE [LARGE SCALE GENOMIC DNA]</scope>
    <source>
        <strain evidence="3 4">HHB9708</strain>
    </source>
</reference>
<dbReference type="EMBL" id="KV419486">
    <property type="protein sequence ID" value="KZS86545.1"/>
    <property type="molecule type" value="Genomic_DNA"/>
</dbReference>
<feature type="compositionally biased region" description="Basic and acidic residues" evidence="1">
    <location>
        <begin position="52"/>
        <end position="78"/>
    </location>
</feature>
<dbReference type="Proteomes" id="UP000076722">
    <property type="component" value="Unassembled WGS sequence"/>
</dbReference>
<dbReference type="OrthoDB" id="3257342at2759"/>
<feature type="compositionally biased region" description="Polar residues" evidence="1">
    <location>
        <begin position="248"/>
        <end position="278"/>
    </location>
</feature>
<dbReference type="AlphaFoldDB" id="A0A164MB16"/>
<evidence type="ECO:0000313" key="3">
    <source>
        <dbReference type="EMBL" id="KZS86545.1"/>
    </source>
</evidence>
<evidence type="ECO:0000259" key="2">
    <source>
        <dbReference type="Pfam" id="PF20149"/>
    </source>
</evidence>
<accession>A0A164MB16</accession>
<feature type="compositionally biased region" description="Basic residues" evidence="1">
    <location>
        <begin position="292"/>
        <end position="308"/>
    </location>
</feature>